<dbReference type="AlphaFoldDB" id="A0A803QHR3"/>
<comment type="subcellular location">
    <subcellularLocation>
        <location evidence="1">Nucleus</location>
        <location evidence="1">Nucleolus</location>
    </subcellularLocation>
</comment>
<dbReference type="GO" id="GO:0005730">
    <property type="term" value="C:nucleolus"/>
    <property type="evidence" value="ECO:0007669"/>
    <property type="project" value="UniProtKB-SubCell"/>
</dbReference>
<evidence type="ECO:0000313" key="6">
    <source>
        <dbReference type="Proteomes" id="UP000596661"/>
    </source>
</evidence>
<dbReference type="InterPro" id="IPR001680">
    <property type="entry name" value="WD40_rpt"/>
</dbReference>
<dbReference type="InterPro" id="IPR015943">
    <property type="entry name" value="WD40/YVTN_repeat-like_dom_sf"/>
</dbReference>
<proteinExistence type="predicted"/>
<dbReference type="EMBL" id="UZAU01000740">
    <property type="status" value="NOT_ANNOTATED_CDS"/>
    <property type="molecule type" value="Genomic_DNA"/>
</dbReference>
<dbReference type="PANTHER" id="PTHR45290:SF1">
    <property type="entry name" value="OS03G0300300 PROTEIN"/>
    <property type="match status" value="1"/>
</dbReference>
<dbReference type="Proteomes" id="UP000596661">
    <property type="component" value="Chromosome 9"/>
</dbReference>
<feature type="repeat" description="WD" evidence="3">
    <location>
        <begin position="12"/>
        <end position="42"/>
    </location>
</feature>
<keyword evidence="2" id="KW-0539">Nucleus</keyword>
<dbReference type="InterPro" id="IPR011047">
    <property type="entry name" value="Quinoprotein_ADH-like_sf"/>
</dbReference>
<reference evidence="5" key="2">
    <citation type="submission" date="2021-03" db="UniProtKB">
        <authorList>
            <consortium name="EnsemblPlants"/>
        </authorList>
    </citation>
    <scope>IDENTIFICATION</scope>
</reference>
<dbReference type="PANTHER" id="PTHR45290">
    <property type="entry name" value="OS03G0300300 PROTEIN"/>
    <property type="match status" value="1"/>
</dbReference>
<dbReference type="Pfam" id="PF04003">
    <property type="entry name" value="Utp12"/>
    <property type="match status" value="1"/>
</dbReference>
<dbReference type="Gramene" id="evm.model.09.905">
    <property type="protein sequence ID" value="cds.evm.model.09.905"/>
    <property type="gene ID" value="evm.TU.09.905"/>
</dbReference>
<dbReference type="PROSITE" id="PS50082">
    <property type="entry name" value="WD_REPEATS_2"/>
    <property type="match status" value="2"/>
</dbReference>
<feature type="domain" description="Small-subunit processome Utp12" evidence="4">
    <location>
        <begin position="481"/>
        <end position="572"/>
    </location>
</feature>
<evidence type="ECO:0000256" key="3">
    <source>
        <dbReference type="PROSITE-ProRule" id="PRU00221"/>
    </source>
</evidence>
<dbReference type="OMA" id="PCTALTW"/>
<accession>A0A803QHR3</accession>
<evidence type="ECO:0000256" key="2">
    <source>
        <dbReference type="ARBA" id="ARBA00023242"/>
    </source>
</evidence>
<dbReference type="SMART" id="SM00320">
    <property type="entry name" value="WD40"/>
    <property type="match status" value="4"/>
</dbReference>
<protein>
    <recommendedName>
        <fullName evidence="4">Small-subunit processome Utp12 domain-containing protein</fullName>
    </recommendedName>
</protein>
<evidence type="ECO:0000259" key="4">
    <source>
        <dbReference type="Pfam" id="PF04003"/>
    </source>
</evidence>
<evidence type="ECO:0000313" key="5">
    <source>
        <dbReference type="EnsemblPlants" id="cds.evm.model.09.905"/>
    </source>
</evidence>
<dbReference type="SUPFAM" id="SSF50998">
    <property type="entry name" value="Quinoprotein alcohol dehydrogenase-like"/>
    <property type="match status" value="1"/>
</dbReference>
<feature type="repeat" description="WD" evidence="3">
    <location>
        <begin position="196"/>
        <end position="238"/>
    </location>
</feature>
<name>A0A803QHR3_CANSA</name>
<keyword evidence="3" id="KW-0853">WD repeat</keyword>
<dbReference type="EnsemblPlants" id="evm.model.09.905">
    <property type="protein sequence ID" value="cds.evm.model.09.905"/>
    <property type="gene ID" value="evm.TU.09.905"/>
</dbReference>
<dbReference type="Gene3D" id="2.130.10.10">
    <property type="entry name" value="YVTN repeat-like/Quinoprotein amine dehydrogenase"/>
    <property type="match status" value="2"/>
</dbReference>
<dbReference type="Pfam" id="PF00400">
    <property type="entry name" value="WD40"/>
    <property type="match status" value="4"/>
</dbReference>
<dbReference type="InterPro" id="IPR007148">
    <property type="entry name" value="SSU_processome_Utp12"/>
</dbReference>
<reference evidence="5" key="1">
    <citation type="submission" date="2018-11" db="EMBL/GenBank/DDBJ databases">
        <authorList>
            <person name="Grassa J C."/>
        </authorList>
    </citation>
    <scope>NUCLEOTIDE SEQUENCE [LARGE SCALE GENOMIC DNA]</scope>
</reference>
<sequence length="873" mass="96639">MGSSNIRDLLTAFSPSKDLFAISTGDGRIKIWDTVKGQVQTEFTDMVASEESSLLAKPERAKGHLSVDYTCMKWLSLERKKKRKLGCSMLILGTGSGDVLALDVSAGQLKWRVSDCHPGGVSAVSFSRNGSCVYTAGSDGMVCQVDSLTGNLLEKFKASTKAISSMSVSPDGNIIATGAGQLKIFNSSDHKKMQKFSGHPGAIRCLIFSEDGKYILSSAVGERYVAVWNVGGGKKQSASCVLAMEHPAVFVDNKCVYSGEVDDAGLYVLAISEVGVCYLWFGLNIEDLRNAKPTKISISTEDITIKNYKGAVPTIFAARLQNSTKPASSQVFAAYGLLIKPSFQKILVHYGTDIKLSTSREGVLLPMTQSYVKSKRVDAQNGVIALDRANAGDALLSMPKVLDSHDEKNKPKTGLDDRMNDLVGSGIRKGEDDALEMEIDSVANCMEERLRSLGLLSEADDITSKSRQNSTILEGIDLKAHVPQKKMKAIVLSKAPGDACKLLGVLMALWQSGSCSGKYVMPWIYSILVNHSHHLSSQEPVTQMLKSLFKVSKSRGSAIQSLLQLSGRLQLIVAQMSEVFQDLHKHNFFEFDQEILELHSKNPMSNSKVPSNATPTVNFSSTKVTKKLAILEDVMQGLVPYKKYFCRSNSWEADELHSSLTCAHQLEKIVAVNGIKPSSLGVYHHLPKDEETPNHSYSSFRAWSQTHLMSKAMLPLQDYFIDFLVFGDKYKDGFYKLQAHPAKETPVPFNSQKNFKEYRHSFSSRFKAFERPDLLTDWVRIPPLHKTAPTQLFLNHAIVFGGYKKEELNAGDLVITANCRRAKLIVDYQMVEDFNLSKVYCPNAQNLGTEKKLWIEIIATAEDKDNKYRYTKE</sequence>
<keyword evidence="6" id="KW-1185">Reference proteome</keyword>
<organism evidence="5 6">
    <name type="scientific">Cannabis sativa</name>
    <name type="common">Hemp</name>
    <name type="synonym">Marijuana</name>
    <dbReference type="NCBI Taxonomy" id="3483"/>
    <lineage>
        <taxon>Eukaryota</taxon>
        <taxon>Viridiplantae</taxon>
        <taxon>Streptophyta</taxon>
        <taxon>Embryophyta</taxon>
        <taxon>Tracheophyta</taxon>
        <taxon>Spermatophyta</taxon>
        <taxon>Magnoliopsida</taxon>
        <taxon>eudicotyledons</taxon>
        <taxon>Gunneridae</taxon>
        <taxon>Pentapetalae</taxon>
        <taxon>rosids</taxon>
        <taxon>fabids</taxon>
        <taxon>Rosales</taxon>
        <taxon>Cannabaceae</taxon>
        <taxon>Cannabis</taxon>
    </lineage>
</organism>
<evidence type="ECO:0000256" key="1">
    <source>
        <dbReference type="ARBA" id="ARBA00004604"/>
    </source>
</evidence>